<keyword evidence="12" id="KW-1185">Reference proteome</keyword>
<dbReference type="InterPro" id="IPR013655">
    <property type="entry name" value="PAS_fold_3"/>
</dbReference>
<dbReference type="InterPro" id="IPR000014">
    <property type="entry name" value="PAS"/>
</dbReference>
<dbReference type="PANTHER" id="PTHR43711:SF28">
    <property type="entry name" value="SENSOR HISTIDINE KINASE YXDK"/>
    <property type="match status" value="1"/>
</dbReference>
<dbReference type="CDD" id="cd00082">
    <property type="entry name" value="HisKA"/>
    <property type="match status" value="1"/>
</dbReference>
<evidence type="ECO:0000256" key="2">
    <source>
        <dbReference type="ARBA" id="ARBA00012438"/>
    </source>
</evidence>
<gene>
    <name evidence="11" type="ordered locus">Mesil_2981</name>
</gene>
<comment type="catalytic activity">
    <reaction evidence="1">
        <text>ATP + protein L-histidine = ADP + protein N-phospho-L-histidine.</text>
        <dbReference type="EC" id="2.7.13.3"/>
    </reaction>
</comment>
<dbReference type="EC" id="2.7.13.3" evidence="2"/>
<dbReference type="InterPro" id="IPR001610">
    <property type="entry name" value="PAC"/>
</dbReference>
<dbReference type="Pfam" id="PF08447">
    <property type="entry name" value="PAS_3"/>
    <property type="match status" value="1"/>
</dbReference>
<sequence>MPLYLQLALIYGTAPGGALEWLSRQGEPARGNRGLPVKGQQAPGDAGTQGHAPPSQPAGVPFEISHRTFLRAVHPDDHKRLKTKVRQVLETGELYEDEFRVVLPGGQERWLAVRGRVYRNRSGQPVRMAGITLDTTQRRLAEEALRQSEARLREINQAQQRFVADAAHELRAPLTAIQGNLELLYRYPEMPPQDRMESVIQALQEARRLGRLVADMLALARGDAGHRLKRESIELDRVLLEAFESTCHLSQQHRLTHELEPVRLVGDRDYLKQLALILLDNALKYTPPGGQVHLALSRQEGHAELQVSDTGSGIAPQDLPHVFDRFYRADQSRRRDPGGSGLGLSIAKWIVEQHGGEIWLESEPGQGTRAVVRLPLPGAGRSAF</sequence>
<evidence type="ECO:0000256" key="7">
    <source>
        <dbReference type="ARBA" id="ARBA00023136"/>
    </source>
</evidence>
<protein>
    <recommendedName>
        <fullName evidence="2">histidine kinase</fullName>
        <ecNumber evidence="2">2.7.13.3</ecNumber>
    </recommendedName>
</protein>
<evidence type="ECO:0000259" key="9">
    <source>
        <dbReference type="PROSITE" id="PS50109"/>
    </source>
</evidence>
<dbReference type="PRINTS" id="PR00344">
    <property type="entry name" value="BCTRLSENSOR"/>
</dbReference>
<dbReference type="InterPro" id="IPR036890">
    <property type="entry name" value="HATPase_C_sf"/>
</dbReference>
<dbReference type="InterPro" id="IPR035965">
    <property type="entry name" value="PAS-like_dom_sf"/>
</dbReference>
<dbReference type="PANTHER" id="PTHR43711">
    <property type="entry name" value="TWO-COMPONENT HISTIDINE KINASE"/>
    <property type="match status" value="1"/>
</dbReference>
<dbReference type="Pfam" id="PF00512">
    <property type="entry name" value="HisKA"/>
    <property type="match status" value="1"/>
</dbReference>
<dbReference type="AlphaFoldDB" id="D7BDJ9"/>
<dbReference type="SUPFAM" id="SSF47384">
    <property type="entry name" value="Homodimeric domain of signal transducing histidine kinase"/>
    <property type="match status" value="1"/>
</dbReference>
<evidence type="ECO:0000313" key="11">
    <source>
        <dbReference type="EMBL" id="ADH64819.1"/>
    </source>
</evidence>
<dbReference type="PROSITE" id="PS50113">
    <property type="entry name" value="PAC"/>
    <property type="match status" value="1"/>
</dbReference>
<dbReference type="InterPro" id="IPR003661">
    <property type="entry name" value="HisK_dim/P_dom"/>
</dbReference>
<dbReference type="GO" id="GO:0000155">
    <property type="term" value="F:phosphorelay sensor kinase activity"/>
    <property type="evidence" value="ECO:0007669"/>
    <property type="project" value="InterPro"/>
</dbReference>
<proteinExistence type="predicted"/>
<dbReference type="EMBL" id="CP002042">
    <property type="protein sequence ID" value="ADH64819.1"/>
    <property type="molecule type" value="Genomic_DNA"/>
</dbReference>
<name>D7BDJ9_ALLS1</name>
<evidence type="ECO:0000256" key="6">
    <source>
        <dbReference type="ARBA" id="ARBA00023012"/>
    </source>
</evidence>
<dbReference type="CDD" id="cd00130">
    <property type="entry name" value="PAS"/>
    <property type="match status" value="1"/>
</dbReference>
<dbReference type="OrthoDB" id="112712at2"/>
<evidence type="ECO:0000256" key="1">
    <source>
        <dbReference type="ARBA" id="ARBA00000085"/>
    </source>
</evidence>
<organism evidence="11 12">
    <name type="scientific">Allomeiothermus silvanus (strain ATCC 700542 / DSM 9946 / NBRC 106475 / NCIMB 13440 / VI-R2)</name>
    <name type="common">Thermus silvanus</name>
    <dbReference type="NCBI Taxonomy" id="526227"/>
    <lineage>
        <taxon>Bacteria</taxon>
        <taxon>Thermotogati</taxon>
        <taxon>Deinococcota</taxon>
        <taxon>Deinococci</taxon>
        <taxon>Thermales</taxon>
        <taxon>Thermaceae</taxon>
        <taxon>Allomeiothermus</taxon>
    </lineage>
</organism>
<feature type="region of interest" description="Disordered" evidence="8">
    <location>
        <begin position="27"/>
        <end position="61"/>
    </location>
</feature>
<dbReference type="KEGG" id="msv:Mesil_2981"/>
<evidence type="ECO:0000313" key="12">
    <source>
        <dbReference type="Proteomes" id="UP000001916"/>
    </source>
</evidence>
<dbReference type="Gene3D" id="3.30.450.20">
    <property type="entry name" value="PAS domain"/>
    <property type="match status" value="1"/>
</dbReference>
<dbReference type="InterPro" id="IPR004358">
    <property type="entry name" value="Sig_transdc_His_kin-like_C"/>
</dbReference>
<reference evidence="11 12" key="1">
    <citation type="journal article" date="2010" name="Stand. Genomic Sci.">
        <title>Complete genome sequence of Meiothermus silvanus type strain (VI-R2).</title>
        <authorList>
            <person name="Sikorski J."/>
            <person name="Tindall B.J."/>
            <person name="Lowry S."/>
            <person name="Lucas S."/>
            <person name="Nolan M."/>
            <person name="Copeland A."/>
            <person name="Glavina Del Rio T."/>
            <person name="Tice H."/>
            <person name="Cheng J.F."/>
            <person name="Han C."/>
            <person name="Pitluck S."/>
            <person name="Liolios K."/>
            <person name="Ivanova N."/>
            <person name="Mavromatis K."/>
            <person name="Mikhailova N."/>
            <person name="Pati A."/>
            <person name="Goodwin L."/>
            <person name="Chen A."/>
            <person name="Palaniappan K."/>
            <person name="Land M."/>
            <person name="Hauser L."/>
            <person name="Chang Y.J."/>
            <person name="Jeffries C.D."/>
            <person name="Rohde M."/>
            <person name="Goker M."/>
            <person name="Woyke T."/>
            <person name="Bristow J."/>
            <person name="Eisen J.A."/>
            <person name="Markowitz V."/>
            <person name="Hugenholtz P."/>
            <person name="Kyrpides N.C."/>
            <person name="Klenk H.P."/>
            <person name="Lapidus A."/>
        </authorList>
    </citation>
    <scope>NUCLEOTIDE SEQUENCE [LARGE SCALE GENOMIC DNA]</scope>
    <source>
        <strain evidence="12">ATCC 700542 / DSM 9946 / VI-R2</strain>
    </source>
</reference>
<dbReference type="SMART" id="SM00388">
    <property type="entry name" value="HisKA"/>
    <property type="match status" value="1"/>
</dbReference>
<keyword evidence="3" id="KW-0597">Phosphoprotein</keyword>
<dbReference type="SUPFAM" id="SSF55785">
    <property type="entry name" value="PYP-like sensor domain (PAS domain)"/>
    <property type="match status" value="1"/>
</dbReference>
<feature type="domain" description="PAC" evidence="10">
    <location>
        <begin position="95"/>
        <end position="147"/>
    </location>
</feature>
<evidence type="ECO:0000256" key="4">
    <source>
        <dbReference type="ARBA" id="ARBA00022679"/>
    </source>
</evidence>
<dbReference type="SMART" id="SM00086">
    <property type="entry name" value="PAC"/>
    <property type="match status" value="1"/>
</dbReference>
<feature type="domain" description="Histidine kinase" evidence="9">
    <location>
        <begin position="165"/>
        <end position="378"/>
    </location>
</feature>
<keyword evidence="6" id="KW-0902">Two-component regulatory system</keyword>
<dbReference type="FunFam" id="3.30.565.10:FF:000006">
    <property type="entry name" value="Sensor histidine kinase WalK"/>
    <property type="match status" value="1"/>
</dbReference>
<dbReference type="Pfam" id="PF02518">
    <property type="entry name" value="HATPase_c"/>
    <property type="match status" value="1"/>
</dbReference>
<dbReference type="InterPro" id="IPR036097">
    <property type="entry name" value="HisK_dim/P_sf"/>
</dbReference>
<keyword evidence="5 11" id="KW-0418">Kinase</keyword>
<evidence type="ECO:0000256" key="3">
    <source>
        <dbReference type="ARBA" id="ARBA00022553"/>
    </source>
</evidence>
<dbReference type="Gene3D" id="3.30.565.10">
    <property type="entry name" value="Histidine kinase-like ATPase, C-terminal domain"/>
    <property type="match status" value="1"/>
</dbReference>
<dbReference type="SMART" id="SM00387">
    <property type="entry name" value="HATPase_c"/>
    <property type="match status" value="1"/>
</dbReference>
<dbReference type="InterPro" id="IPR050736">
    <property type="entry name" value="Sensor_HK_Regulatory"/>
</dbReference>
<evidence type="ECO:0000259" key="10">
    <source>
        <dbReference type="PROSITE" id="PS50113"/>
    </source>
</evidence>
<dbReference type="SUPFAM" id="SSF55874">
    <property type="entry name" value="ATPase domain of HSP90 chaperone/DNA topoisomerase II/histidine kinase"/>
    <property type="match status" value="1"/>
</dbReference>
<keyword evidence="7" id="KW-0472">Membrane</keyword>
<dbReference type="eggNOG" id="COG5002">
    <property type="taxonomic scope" value="Bacteria"/>
</dbReference>
<dbReference type="InterPro" id="IPR005467">
    <property type="entry name" value="His_kinase_dom"/>
</dbReference>
<evidence type="ECO:0000256" key="5">
    <source>
        <dbReference type="ARBA" id="ARBA00022777"/>
    </source>
</evidence>
<evidence type="ECO:0000256" key="8">
    <source>
        <dbReference type="SAM" id="MobiDB-lite"/>
    </source>
</evidence>
<dbReference type="CDD" id="cd00075">
    <property type="entry name" value="HATPase"/>
    <property type="match status" value="1"/>
</dbReference>
<dbReference type="NCBIfam" id="TIGR00229">
    <property type="entry name" value="sensory_box"/>
    <property type="match status" value="1"/>
</dbReference>
<keyword evidence="4" id="KW-0808">Transferase</keyword>
<dbReference type="InterPro" id="IPR000700">
    <property type="entry name" value="PAS-assoc_C"/>
</dbReference>
<dbReference type="RefSeq" id="WP_013159351.1">
    <property type="nucleotide sequence ID" value="NC_014212.1"/>
</dbReference>
<dbReference type="PROSITE" id="PS50109">
    <property type="entry name" value="HIS_KIN"/>
    <property type="match status" value="1"/>
</dbReference>
<dbReference type="Proteomes" id="UP000001916">
    <property type="component" value="Chromosome"/>
</dbReference>
<dbReference type="HOGENOM" id="CLU_719253_0_0_0"/>
<dbReference type="InterPro" id="IPR003594">
    <property type="entry name" value="HATPase_dom"/>
</dbReference>
<dbReference type="Gene3D" id="1.10.287.130">
    <property type="match status" value="1"/>
</dbReference>
<dbReference type="FunFam" id="1.10.287.130:FF:000001">
    <property type="entry name" value="Two-component sensor histidine kinase"/>
    <property type="match status" value="1"/>
</dbReference>
<dbReference type="STRING" id="526227.Mesil_2981"/>
<accession>D7BDJ9</accession>